<evidence type="ECO:0000256" key="1">
    <source>
        <dbReference type="SAM" id="Coils"/>
    </source>
</evidence>
<accession>K2H812</accession>
<evidence type="ECO:0000313" key="3">
    <source>
        <dbReference type="Proteomes" id="UP000006765"/>
    </source>
</evidence>
<dbReference type="EMBL" id="AMGO01000047">
    <property type="protein sequence ID" value="EKE43763.1"/>
    <property type="molecule type" value="Genomic_DNA"/>
</dbReference>
<dbReference type="Proteomes" id="UP000006765">
    <property type="component" value="Unassembled WGS sequence"/>
</dbReference>
<protein>
    <recommendedName>
        <fullName evidence="4">Magnesium transporter MgtE intracellular domain-containing protein</fullName>
    </recommendedName>
</protein>
<dbReference type="OrthoDB" id="9791432at2"/>
<dbReference type="PATRIC" id="fig|1231392.3.peg.2108"/>
<evidence type="ECO:0008006" key="4">
    <source>
        <dbReference type="Google" id="ProtNLM"/>
    </source>
</evidence>
<proteinExistence type="predicted"/>
<feature type="coiled-coil region" evidence="1">
    <location>
        <begin position="65"/>
        <end position="123"/>
    </location>
</feature>
<keyword evidence="1" id="KW-0175">Coiled coil</keyword>
<dbReference type="RefSeq" id="WP_007427249.1">
    <property type="nucleotide sequence ID" value="NZ_AMGO01000047.1"/>
</dbReference>
<dbReference type="SUPFAM" id="SSF158791">
    <property type="entry name" value="MgtE N-terminal domain-like"/>
    <property type="match status" value="1"/>
</dbReference>
<organism evidence="2 3">
    <name type="scientific">Oceaniovalibus guishaninsula JLT2003</name>
    <dbReference type="NCBI Taxonomy" id="1231392"/>
    <lineage>
        <taxon>Bacteria</taxon>
        <taxon>Pseudomonadati</taxon>
        <taxon>Pseudomonadota</taxon>
        <taxon>Alphaproteobacteria</taxon>
        <taxon>Rhodobacterales</taxon>
        <taxon>Roseobacteraceae</taxon>
        <taxon>Oceaniovalibus</taxon>
    </lineage>
</organism>
<dbReference type="STRING" id="1231392.OCGS_2097"/>
<reference evidence="2 3" key="1">
    <citation type="journal article" date="2012" name="J. Bacteriol.">
        <title>Draft Genome Sequence of Oceaniovalibus guishaninsula JLT2003T.</title>
        <authorList>
            <person name="Tang K."/>
            <person name="Liu K."/>
            <person name="Jiao N."/>
        </authorList>
    </citation>
    <scope>NUCLEOTIDE SEQUENCE [LARGE SCALE GENOMIC DNA]</scope>
    <source>
        <strain evidence="2 3">JLT2003</strain>
    </source>
</reference>
<keyword evidence="3" id="KW-1185">Reference proteome</keyword>
<evidence type="ECO:0000313" key="2">
    <source>
        <dbReference type="EMBL" id="EKE43763.1"/>
    </source>
</evidence>
<dbReference type="eggNOG" id="COG3334">
    <property type="taxonomic scope" value="Bacteria"/>
</dbReference>
<sequence length="193" mass="20550">MTRRKVAARARRMGIGALPLLAGLLMASGLLRIGDGTGQAIARELSALTQAEQADANGDEIAEILAGLKDRAAQLDLRAERLTERETALAAAETRIAEQLDRLEEAEQALDAKMRLADSAADDDLARLTSVYEAMKPRDAAALFEEMEPQFAAGFLGRMRADAAAAIMAGLAPETAYSVSVMLAGRHVTRDEG</sequence>
<name>K2H812_9RHOB</name>
<dbReference type="AlphaFoldDB" id="K2H812"/>
<gene>
    <name evidence="2" type="ORF">OCGS_2097</name>
</gene>
<comment type="caution">
    <text evidence="2">The sequence shown here is derived from an EMBL/GenBank/DDBJ whole genome shotgun (WGS) entry which is preliminary data.</text>
</comment>